<keyword evidence="4" id="KW-1185">Reference proteome</keyword>
<dbReference type="PROSITE" id="PS51297">
    <property type="entry name" value="K_BOX"/>
    <property type="match status" value="1"/>
</dbReference>
<comment type="caution">
    <text evidence="3">The sequence shown here is derived from an EMBL/GenBank/DDBJ whole genome shotgun (WGS) entry which is preliminary data.</text>
</comment>
<dbReference type="GO" id="GO:0003700">
    <property type="term" value="F:DNA-binding transcription factor activity"/>
    <property type="evidence" value="ECO:0007669"/>
    <property type="project" value="InterPro"/>
</dbReference>
<evidence type="ECO:0000256" key="1">
    <source>
        <dbReference type="SAM" id="Coils"/>
    </source>
</evidence>
<dbReference type="Pfam" id="PF01486">
    <property type="entry name" value="K-box"/>
    <property type="match status" value="1"/>
</dbReference>
<evidence type="ECO:0000259" key="2">
    <source>
        <dbReference type="PROSITE" id="PS51297"/>
    </source>
</evidence>
<dbReference type="AlphaFoldDB" id="A0AAE1VFD9"/>
<organism evidence="3 4">
    <name type="scientific">Anisodus tanguticus</name>
    <dbReference type="NCBI Taxonomy" id="243964"/>
    <lineage>
        <taxon>Eukaryota</taxon>
        <taxon>Viridiplantae</taxon>
        <taxon>Streptophyta</taxon>
        <taxon>Embryophyta</taxon>
        <taxon>Tracheophyta</taxon>
        <taxon>Spermatophyta</taxon>
        <taxon>Magnoliopsida</taxon>
        <taxon>eudicotyledons</taxon>
        <taxon>Gunneridae</taxon>
        <taxon>Pentapetalae</taxon>
        <taxon>asterids</taxon>
        <taxon>lamiids</taxon>
        <taxon>Solanales</taxon>
        <taxon>Solanaceae</taxon>
        <taxon>Solanoideae</taxon>
        <taxon>Hyoscyameae</taxon>
        <taxon>Anisodus</taxon>
    </lineage>
</organism>
<reference evidence="3" key="1">
    <citation type="submission" date="2023-12" db="EMBL/GenBank/DDBJ databases">
        <title>Genome assembly of Anisodus tanguticus.</title>
        <authorList>
            <person name="Wang Y.-J."/>
        </authorList>
    </citation>
    <scope>NUCLEOTIDE SEQUENCE</scope>
    <source>
        <strain evidence="3">KB-2021</strain>
        <tissue evidence="3">Leaf</tissue>
    </source>
</reference>
<gene>
    <name evidence="3" type="ORF">RND71_021608</name>
</gene>
<proteinExistence type="predicted"/>
<accession>A0AAE1VFD9</accession>
<feature type="domain" description="K-box" evidence="2">
    <location>
        <begin position="25"/>
        <end position="115"/>
    </location>
</feature>
<sequence>MMATLEKYQQCSYASLDPMQSATDTQKNYHEYVRLKARVELLQRSQRNLLGEDLGTLNSKELEQLEHQLDASLKQIRSKKTQSMLDQLADLRQKEQMLAEVNKELRSKLEENAARISLGLSWGNNEGQTMQHNRLPPQTEGFFQPLGLNSSSPQFGYSPNMGENHEVNAAATAHNINGFIPGWML</sequence>
<dbReference type="PANTHER" id="PTHR48019">
    <property type="entry name" value="SERUM RESPONSE FACTOR HOMOLOG"/>
    <property type="match status" value="1"/>
</dbReference>
<evidence type="ECO:0000313" key="4">
    <source>
        <dbReference type="Proteomes" id="UP001291623"/>
    </source>
</evidence>
<dbReference type="InterPro" id="IPR050142">
    <property type="entry name" value="MADS-box/MEF2_TF"/>
</dbReference>
<evidence type="ECO:0000313" key="3">
    <source>
        <dbReference type="EMBL" id="KAK4359379.1"/>
    </source>
</evidence>
<feature type="coiled-coil region" evidence="1">
    <location>
        <begin position="62"/>
        <end position="111"/>
    </location>
</feature>
<keyword evidence="1" id="KW-0175">Coiled coil</keyword>
<dbReference type="Proteomes" id="UP001291623">
    <property type="component" value="Unassembled WGS sequence"/>
</dbReference>
<dbReference type="EMBL" id="JAVYJV010000011">
    <property type="protein sequence ID" value="KAK4359379.1"/>
    <property type="molecule type" value="Genomic_DNA"/>
</dbReference>
<protein>
    <recommendedName>
        <fullName evidence="2">K-box domain-containing protein</fullName>
    </recommendedName>
</protein>
<name>A0AAE1VFD9_9SOLA</name>
<dbReference type="InterPro" id="IPR002487">
    <property type="entry name" value="TF_Kbox"/>
</dbReference>
<dbReference type="GO" id="GO:0005634">
    <property type="term" value="C:nucleus"/>
    <property type="evidence" value="ECO:0007669"/>
    <property type="project" value="InterPro"/>
</dbReference>